<feature type="compositionally biased region" description="Basic and acidic residues" evidence="2">
    <location>
        <begin position="1089"/>
        <end position="1099"/>
    </location>
</feature>
<feature type="compositionally biased region" description="Polar residues" evidence="2">
    <location>
        <begin position="353"/>
        <end position="377"/>
    </location>
</feature>
<dbReference type="PROSITE" id="PS50021">
    <property type="entry name" value="CH"/>
    <property type="match status" value="1"/>
</dbReference>
<feature type="compositionally biased region" description="Polar residues" evidence="2">
    <location>
        <begin position="1101"/>
        <end position="1116"/>
    </location>
</feature>
<evidence type="ECO:0000256" key="1">
    <source>
        <dbReference type="SAM" id="Coils"/>
    </source>
</evidence>
<feature type="compositionally biased region" description="Polar residues" evidence="2">
    <location>
        <begin position="1456"/>
        <end position="1465"/>
    </location>
</feature>
<sequence length="1517" mass="169815">MKVKKWSEVACIMAFSSVLQMYLGWANSLLCEQGILIDGLHQLRNGSVFCHLIELLTGTQLLPADQDALTDLDDTFALDSVQIALDYLTGVGVKINVTAEGVVCGELKSILDVMWCIILHCTIHSPERAMYQRTVRMGRKLLLQWCGGELNINIDGSKSMTAVFSCNNHLSDLLSLHCSFENNQDKDKYLVNLTNGILAAEDHFGISKTLLGPADVINGTGDEHSLMIYIALLKRKVSMLVSSSLSSDEDEFIKISTKKQITLALTKTNTFRFMRKKSLLRKCRIGNSKRLIRMDRVASCPFCVDPWTQLSRGVVSESPNTSILSVANSVYSERSSLTNFSHLSTPQPPHHQYASNISSYKTPSGDTSPSHGNSQDITPEKSDSGISITADPSSSSSLPSITSSRLQELREHTVDARKRPSAVYVPSRTEQPKLNSDTFRNATVATMPRNKARYVERRHEDFVLHTRDLQDSDMIRNANINHLESSSLLYNEVSRREEIGNQGETSPGDEQSILEESKGCKKDEKDERCRDTLKEENMQIVHTPEDELLHLLDTIGEESQHLRLELTETQRREAILKTKLEEEVVGCTKEEKVISKLVQELEMLRTENRRLFRESANAKNVNAVDRKTMEKLNAAIVKLQMEVEHQSAENFSLRMKSKIGSDIVSEEARSERTAGARANSNKIGQSDYSLGLGETSELCALKRDFARLESQKEFLQVRLKETEEEMTHKLNHTTEKLRVSRLENLRLEKECKLLRMSNETSHLEVETVAGRCRRLEEYLLHAQKRNVKLAQQLEEDVLESSSQDGFNQNLASLAKLKEENALLEEKVELAEGERELLKQELTHYRLNKTALDEVLRAWDIHTNSKFQSFLDDFRLHIDEQREHQETKMISNPKPKTLSLKNHDKQLVLAETQVSNDVTHSSSSILSENSEQGSGSRKTFSSASSRESLFVDNDQQETKRLTAENLAAVSKSEAAVDDKYLQVSPQRVDTDTEVDSEMDSQATENAFSDLLNEVVEAGGIAKIKLAEGFRRPSLGDLIVAKATDSPSDDCDAIGKSRERHSKLVNAEPKRLQGQNILDQGKGETSIAAAESRESSRDPSRSHLANKTRFSAVNSSMESLKGITQKAKLNPDRATTLDERCGATAPSEKRKLEDRSTSARETLGNKDESMKAGGDNLKSLEIGHVEITNVLDQPNQTVREVTSDSKCLPVIQPSLLDQQRVGQVKGRFSRWRRMQNRSNPVLDGSYFEGIKLGSEDFPKSYSEQKLDLRNRSRNVGSPLNASYGDWNTSGKHSAQSEDSETGTNSLESEEEFARLPERRKIAQEVCTGKRRVEDPGSEKPSYLDKGNVKDESKTSVNGRTCRMEGNGSAVKPYFSSPQRLGYLRSKFGIKLEKELLSASGECMNSLNEEQLAASSVSSENPTMVQPTNPTKSLITDTQSLANSKESNFKCSPKPDKIQSLSNGNSNTEYEKAGTLSNSSSPDVSKMSPASYNRYYKHKMMAEKDQEYANSIIDKYLNHI</sequence>
<feature type="domain" description="Calponin-homology (CH)" evidence="3">
    <location>
        <begin position="16"/>
        <end position="122"/>
    </location>
</feature>
<feature type="compositionally biased region" description="Polar residues" evidence="2">
    <location>
        <begin position="934"/>
        <end position="946"/>
    </location>
</feature>
<evidence type="ECO:0000313" key="5">
    <source>
        <dbReference type="Proteomes" id="UP000887568"/>
    </source>
</evidence>
<dbReference type="RefSeq" id="XP_038060589.1">
    <property type="nucleotide sequence ID" value="XM_038204661.1"/>
</dbReference>
<feature type="region of interest" description="Disordered" evidence="2">
    <location>
        <begin position="500"/>
        <end position="521"/>
    </location>
</feature>
<proteinExistence type="predicted"/>
<dbReference type="RefSeq" id="XP_038060591.1">
    <property type="nucleotide sequence ID" value="XM_038204663.1"/>
</dbReference>
<dbReference type="SUPFAM" id="SSF47576">
    <property type="entry name" value="Calponin-homology domain, CH-domain"/>
    <property type="match status" value="1"/>
</dbReference>
<feature type="coiled-coil region" evidence="1">
    <location>
        <begin position="806"/>
        <end position="847"/>
    </location>
</feature>
<feature type="compositionally biased region" description="Polar residues" evidence="2">
    <location>
        <begin position="1472"/>
        <end position="1484"/>
    </location>
</feature>
<reference evidence="4" key="1">
    <citation type="submission" date="2022-11" db="UniProtKB">
        <authorList>
            <consortium name="EnsemblMetazoa"/>
        </authorList>
    </citation>
    <scope>IDENTIFICATION</scope>
</reference>
<dbReference type="SMART" id="SM00033">
    <property type="entry name" value="CH"/>
    <property type="match status" value="1"/>
</dbReference>
<keyword evidence="1" id="KW-0175">Coiled coil</keyword>
<dbReference type="EnsemblMetazoa" id="XM_038204661.1">
    <property type="protein sequence ID" value="XP_038060589.1"/>
    <property type="gene ID" value="LOC119731478"/>
</dbReference>
<feature type="region of interest" description="Disordered" evidence="2">
    <location>
        <begin position="913"/>
        <end position="955"/>
    </location>
</feature>
<evidence type="ECO:0000259" key="3">
    <source>
        <dbReference type="PROSITE" id="PS50021"/>
    </source>
</evidence>
<evidence type="ECO:0000313" key="4">
    <source>
        <dbReference type="EnsemblMetazoa" id="XP_038060590.1"/>
    </source>
</evidence>
<organism evidence="4 5">
    <name type="scientific">Patiria miniata</name>
    <name type="common">Bat star</name>
    <name type="synonym">Asterina miniata</name>
    <dbReference type="NCBI Taxonomy" id="46514"/>
    <lineage>
        <taxon>Eukaryota</taxon>
        <taxon>Metazoa</taxon>
        <taxon>Echinodermata</taxon>
        <taxon>Eleutherozoa</taxon>
        <taxon>Asterozoa</taxon>
        <taxon>Asteroidea</taxon>
        <taxon>Valvatacea</taxon>
        <taxon>Valvatida</taxon>
        <taxon>Asterinidae</taxon>
        <taxon>Patiria</taxon>
    </lineage>
</organism>
<keyword evidence="5" id="KW-1185">Reference proteome</keyword>
<dbReference type="RefSeq" id="XP_038060590.1">
    <property type="nucleotide sequence ID" value="XM_038204662.1"/>
</dbReference>
<protein>
    <recommendedName>
        <fullName evidence="3">Calponin-homology (CH) domain-containing protein</fullName>
    </recommendedName>
</protein>
<dbReference type="Proteomes" id="UP000887568">
    <property type="component" value="Unplaced"/>
</dbReference>
<accession>A0A914A9R4</accession>
<feature type="compositionally biased region" description="Low complexity" evidence="2">
    <location>
        <begin position="384"/>
        <end position="404"/>
    </location>
</feature>
<feature type="region of interest" description="Disordered" evidence="2">
    <location>
        <begin position="340"/>
        <end position="418"/>
    </location>
</feature>
<dbReference type="OMA" id="FSFKFMR"/>
<dbReference type="InterPro" id="IPR001715">
    <property type="entry name" value="CH_dom"/>
</dbReference>
<feature type="compositionally biased region" description="Basic and acidic residues" evidence="2">
    <location>
        <begin position="407"/>
        <end position="418"/>
    </location>
</feature>
<dbReference type="Gene3D" id="1.10.418.10">
    <property type="entry name" value="Calponin-like domain"/>
    <property type="match status" value="1"/>
</dbReference>
<dbReference type="EnsemblMetazoa" id="XM_038204664.1">
    <property type="protein sequence ID" value="XP_038060592.1"/>
    <property type="gene ID" value="LOC119731478"/>
</dbReference>
<evidence type="ECO:0000256" key="2">
    <source>
        <dbReference type="SAM" id="MobiDB-lite"/>
    </source>
</evidence>
<dbReference type="InterPro" id="IPR036872">
    <property type="entry name" value="CH_dom_sf"/>
</dbReference>
<dbReference type="EnsemblMetazoa" id="XM_038204662.1">
    <property type="protein sequence ID" value="XP_038060590.1"/>
    <property type="gene ID" value="LOC119731478"/>
</dbReference>
<feature type="compositionally biased region" description="Basic and acidic residues" evidence="2">
    <location>
        <begin position="1309"/>
        <end position="1320"/>
    </location>
</feature>
<feature type="region of interest" description="Disordered" evidence="2">
    <location>
        <begin position="1043"/>
        <end position="1171"/>
    </location>
</feature>
<dbReference type="RefSeq" id="XP_038060592.1">
    <property type="nucleotide sequence ID" value="XM_038204664.1"/>
</dbReference>
<feature type="coiled-coil region" evidence="1">
    <location>
        <begin position="587"/>
        <end position="649"/>
    </location>
</feature>
<feature type="compositionally biased region" description="Low complexity" evidence="2">
    <location>
        <begin position="920"/>
        <end position="933"/>
    </location>
</feature>
<feature type="compositionally biased region" description="Basic and acidic residues" evidence="2">
    <location>
        <begin position="1127"/>
        <end position="1168"/>
    </location>
</feature>
<name>A0A914A9R4_PATMI</name>
<feature type="region of interest" description="Disordered" evidence="2">
    <location>
        <begin position="1440"/>
        <end position="1484"/>
    </location>
</feature>
<feature type="compositionally biased region" description="Polar residues" evidence="2">
    <location>
        <begin position="1271"/>
        <end position="1291"/>
    </location>
</feature>
<feature type="region of interest" description="Disordered" evidence="2">
    <location>
        <begin position="1266"/>
        <end position="1361"/>
    </location>
</feature>
<dbReference type="OrthoDB" id="6156915at2759"/>
<dbReference type="EnsemblMetazoa" id="XM_038204663.1">
    <property type="protein sequence ID" value="XP_038060591.1"/>
    <property type="gene ID" value="LOC119731478"/>
</dbReference>
<dbReference type="GeneID" id="119731478"/>